<dbReference type="EMBL" id="RBWX01000008">
    <property type="protein sequence ID" value="RKS88782.1"/>
    <property type="molecule type" value="Genomic_DNA"/>
</dbReference>
<dbReference type="Gene3D" id="1.10.260.40">
    <property type="entry name" value="lambda repressor-like DNA-binding domains"/>
    <property type="match status" value="1"/>
</dbReference>
<evidence type="ECO:0000313" key="6">
    <source>
        <dbReference type="Proteomes" id="UP000276029"/>
    </source>
</evidence>
<reference evidence="4 6" key="2">
    <citation type="submission" date="2018-10" db="EMBL/GenBank/DDBJ databases">
        <title>Genomic Encyclopedia of Type Strains, Phase IV (KMG-IV): sequencing the most valuable type-strain genomes for metagenomic binning, comparative biology and taxonomic classification.</title>
        <authorList>
            <person name="Goeker M."/>
        </authorList>
    </citation>
    <scope>NUCLEOTIDE SEQUENCE [LARGE SCALE GENOMIC DNA]</scope>
    <source>
        <strain evidence="4 6">DSM 19791</strain>
    </source>
</reference>
<dbReference type="InterPro" id="IPR013096">
    <property type="entry name" value="Cupin_2"/>
</dbReference>
<reference evidence="3 5" key="1">
    <citation type="submission" date="2018-06" db="EMBL/GenBank/DDBJ databases">
        <title>Complete Genome Sequence of the Microcystin-Degrading Bacterium Sphingosinicella microcystinivorans Strain B-9.</title>
        <authorList>
            <person name="Jin H."/>
            <person name="Nishizawa T."/>
            <person name="Guo Y."/>
            <person name="Nishizawa A."/>
            <person name="Park H."/>
            <person name="Kato H."/>
            <person name="Tsuji K."/>
            <person name="Harada K."/>
        </authorList>
    </citation>
    <scope>NUCLEOTIDE SEQUENCE [LARGE SCALE GENOMIC DNA]</scope>
    <source>
        <strain evidence="3 5">B9</strain>
    </source>
</reference>
<evidence type="ECO:0000313" key="3">
    <source>
        <dbReference type="EMBL" id="BBE32538.1"/>
    </source>
</evidence>
<evidence type="ECO:0000256" key="1">
    <source>
        <dbReference type="ARBA" id="ARBA00023125"/>
    </source>
</evidence>
<dbReference type="InterPro" id="IPR050807">
    <property type="entry name" value="TransReg_Diox_bact_type"/>
</dbReference>
<proteinExistence type="predicted"/>
<dbReference type="CDD" id="cd02209">
    <property type="entry name" value="cupin_XRE_C"/>
    <property type="match status" value="1"/>
</dbReference>
<dbReference type="SMART" id="SM00530">
    <property type="entry name" value="HTH_XRE"/>
    <property type="match status" value="1"/>
</dbReference>
<dbReference type="Proteomes" id="UP000276029">
    <property type="component" value="Unassembled WGS sequence"/>
</dbReference>
<dbReference type="InterPro" id="IPR014710">
    <property type="entry name" value="RmlC-like_jellyroll"/>
</dbReference>
<dbReference type="RefSeq" id="WP_121050465.1">
    <property type="nucleotide sequence ID" value="NZ_AP018711.1"/>
</dbReference>
<dbReference type="Pfam" id="PF01381">
    <property type="entry name" value="HTH_3"/>
    <property type="match status" value="1"/>
</dbReference>
<dbReference type="PANTHER" id="PTHR46797:SF20">
    <property type="entry name" value="BLR4304 PROTEIN"/>
    <property type="match status" value="1"/>
</dbReference>
<dbReference type="GO" id="GO:0005829">
    <property type="term" value="C:cytosol"/>
    <property type="evidence" value="ECO:0007669"/>
    <property type="project" value="TreeGrafter"/>
</dbReference>
<dbReference type="SUPFAM" id="SSF47413">
    <property type="entry name" value="lambda repressor-like DNA-binding domains"/>
    <property type="match status" value="1"/>
</dbReference>
<dbReference type="KEGG" id="smic:SmB9_01960"/>
<dbReference type="SUPFAM" id="SSF51182">
    <property type="entry name" value="RmlC-like cupins"/>
    <property type="match status" value="1"/>
</dbReference>
<dbReference type="EMBL" id="AP018711">
    <property type="protein sequence ID" value="BBE32538.1"/>
    <property type="molecule type" value="Genomic_DNA"/>
</dbReference>
<dbReference type="InterPro" id="IPR010982">
    <property type="entry name" value="Lambda_DNA-bd_dom_sf"/>
</dbReference>
<keyword evidence="1" id="KW-0238">DNA-binding</keyword>
<dbReference type="Proteomes" id="UP000275727">
    <property type="component" value="Chromosome"/>
</dbReference>
<evidence type="ECO:0000313" key="4">
    <source>
        <dbReference type="EMBL" id="RKS88782.1"/>
    </source>
</evidence>
<dbReference type="Gene3D" id="2.60.120.10">
    <property type="entry name" value="Jelly Rolls"/>
    <property type="match status" value="1"/>
</dbReference>
<evidence type="ECO:0000313" key="5">
    <source>
        <dbReference type="Proteomes" id="UP000275727"/>
    </source>
</evidence>
<dbReference type="GO" id="GO:0003700">
    <property type="term" value="F:DNA-binding transcription factor activity"/>
    <property type="evidence" value="ECO:0007669"/>
    <property type="project" value="TreeGrafter"/>
</dbReference>
<keyword evidence="6" id="KW-1185">Reference proteome</keyword>
<dbReference type="PROSITE" id="PS50943">
    <property type="entry name" value="HTH_CROC1"/>
    <property type="match status" value="1"/>
</dbReference>
<evidence type="ECO:0000259" key="2">
    <source>
        <dbReference type="PROSITE" id="PS50943"/>
    </source>
</evidence>
<gene>
    <name evidence="4" type="ORF">DFR51_1992</name>
    <name evidence="3" type="ORF">SmB9_01960</name>
</gene>
<dbReference type="GO" id="GO:0003677">
    <property type="term" value="F:DNA binding"/>
    <property type="evidence" value="ECO:0007669"/>
    <property type="project" value="UniProtKB-KW"/>
</dbReference>
<protein>
    <submittedName>
        <fullName evidence="3 4">Transcriptional regulator</fullName>
    </submittedName>
</protein>
<dbReference type="CDD" id="cd00093">
    <property type="entry name" value="HTH_XRE"/>
    <property type="match status" value="1"/>
</dbReference>
<feature type="domain" description="HTH cro/C1-type" evidence="2">
    <location>
        <begin position="12"/>
        <end position="66"/>
    </location>
</feature>
<dbReference type="AlphaFoldDB" id="A0AAD1D383"/>
<dbReference type="InterPro" id="IPR001387">
    <property type="entry name" value="Cro/C1-type_HTH"/>
</dbReference>
<accession>A0AAD1D383</accession>
<organism evidence="3 5">
    <name type="scientific">Sphingosinicella microcystinivorans</name>
    <dbReference type="NCBI Taxonomy" id="335406"/>
    <lineage>
        <taxon>Bacteria</taxon>
        <taxon>Pseudomonadati</taxon>
        <taxon>Pseudomonadota</taxon>
        <taxon>Alphaproteobacteria</taxon>
        <taxon>Sphingomonadales</taxon>
        <taxon>Sphingosinicellaceae</taxon>
        <taxon>Sphingosinicella</taxon>
    </lineage>
</organism>
<name>A0AAD1D383_SPHMI</name>
<dbReference type="InterPro" id="IPR011051">
    <property type="entry name" value="RmlC_Cupin_sf"/>
</dbReference>
<dbReference type="Pfam" id="PF07883">
    <property type="entry name" value="Cupin_2"/>
    <property type="match status" value="1"/>
</dbReference>
<sequence>MGRPPTKLAEALRALRRRMGLTMSEVSRRTGIAISTLSKVESGKMSLTYDKLTQLCQGLGVDFADLLGGSSPAQGDSSAKGRRSINRIGEGVFVRTEHYDHCYLSTDVSGKAFVPLVVSPQSRSFSDFPDYVRHGGEEFVYVLEGAIEVHSEYYTPVILQAGESMWMDSQMGHAYVAHGDAPCRVIAVCSGNQSELIDAVNAVDQQPPQRPE</sequence>
<dbReference type="PANTHER" id="PTHR46797">
    <property type="entry name" value="HTH-TYPE TRANSCRIPTIONAL REGULATOR"/>
    <property type="match status" value="1"/>
</dbReference>